<gene>
    <name evidence="1" type="ORF">FO441_01700</name>
</gene>
<organism evidence="1 2">
    <name type="scientific">Salinicoccus cyprini</name>
    <dbReference type="NCBI Taxonomy" id="2493691"/>
    <lineage>
        <taxon>Bacteria</taxon>
        <taxon>Bacillati</taxon>
        <taxon>Bacillota</taxon>
        <taxon>Bacilli</taxon>
        <taxon>Bacillales</taxon>
        <taxon>Staphylococcaceae</taxon>
        <taxon>Salinicoccus</taxon>
    </lineage>
</organism>
<proteinExistence type="predicted"/>
<evidence type="ECO:0000313" key="1">
    <source>
        <dbReference type="EMBL" id="TVT29016.1"/>
    </source>
</evidence>
<reference evidence="1 2" key="1">
    <citation type="submission" date="2019-07" db="EMBL/GenBank/DDBJ databases">
        <title>Salinicoccus cyprini sp. nov., isolated from gastro-intestinal tract of mirror carp, Cyprinus carpio var. specularis, collected from Gobind Sagar Reservoir, Himachal Pradesh, India.</title>
        <authorList>
            <person name="Talwar C."/>
            <person name="Singh A.K."/>
            <person name="Lal R."/>
            <person name="Negi R.K."/>
        </authorList>
    </citation>
    <scope>NUCLEOTIDE SEQUENCE [LARGE SCALE GENOMIC DNA]</scope>
    <source>
        <strain evidence="1 2">CT19</strain>
    </source>
</reference>
<keyword evidence="2" id="KW-1185">Reference proteome</keyword>
<comment type="caution">
    <text evidence="1">The sequence shown here is derived from an EMBL/GenBank/DDBJ whole genome shotgun (WGS) entry which is preliminary data.</text>
</comment>
<dbReference type="AlphaFoldDB" id="A0A558AXM7"/>
<dbReference type="RefSeq" id="WP_145284881.1">
    <property type="nucleotide sequence ID" value="NZ_VMSJ01000001.1"/>
</dbReference>
<dbReference type="OrthoDB" id="2390090at2"/>
<protein>
    <submittedName>
        <fullName evidence="1">Uncharacterized protein</fullName>
    </submittedName>
</protein>
<name>A0A558AXM7_9STAP</name>
<sequence length="71" mass="8327">MEKYSSEQIDRLLEQKRENNQLKSHENCTHEDIVKCFLNGKAHSYVCMDCGYSNKSRAAFFSYPESDRQMG</sequence>
<dbReference type="EMBL" id="VMSJ01000001">
    <property type="protein sequence ID" value="TVT29016.1"/>
    <property type="molecule type" value="Genomic_DNA"/>
</dbReference>
<dbReference type="Proteomes" id="UP000315103">
    <property type="component" value="Unassembled WGS sequence"/>
</dbReference>
<evidence type="ECO:0000313" key="2">
    <source>
        <dbReference type="Proteomes" id="UP000315103"/>
    </source>
</evidence>
<accession>A0A558AXM7</accession>